<dbReference type="OrthoDB" id="4070430at2759"/>
<feature type="region of interest" description="Disordered" evidence="1">
    <location>
        <begin position="1"/>
        <end position="110"/>
    </location>
</feature>
<reference evidence="2 3" key="1">
    <citation type="journal article" date="2019" name="BMC Genomics">
        <title>Chromosome level assembly and comparative genome analysis confirm lager-brewing yeasts originated from a single hybridization.</title>
        <authorList>
            <person name="Salazar A.N."/>
            <person name="Gorter de Vries A.R."/>
            <person name="van den Broek M."/>
            <person name="Brouwers N."/>
            <person name="de la Torre Cortes P."/>
            <person name="Kuijpers N.G.A."/>
            <person name="Daran J.G."/>
            <person name="Abeel T."/>
        </authorList>
    </citation>
    <scope>NUCLEOTIDE SEQUENCE [LARGE SCALE GENOMIC DNA]</scope>
    <source>
        <strain evidence="2 3">CBS 1483</strain>
    </source>
</reference>
<name>A0A6C1E8Z1_SACPS</name>
<dbReference type="Proteomes" id="UP000501346">
    <property type="component" value="Chromosome SeIX"/>
</dbReference>
<sequence>MDIGSQAIGTRNPQTSKVSVGNESPSANNESNTNKDINRNRNKNKNRNRNRNRNRDSKKEDKPNSITGNQEGQRGKLQTKNRKRKDNNETNKKNTLEHPKEMNEDKQKQIAKRQDEIDQCICILPGFRLFKKGKHITSFGYQIFFMTDSGKLSQDVLINIPLEYPNVPIRLSTRNNESDSSYMETVIMNFNWKARELTKKNWRIPSQINFLVSELELLKQANFKQIDKLRNSFYKTV</sequence>
<dbReference type="AlphaFoldDB" id="A0A6C1E8Z1"/>
<gene>
    <name evidence="2" type="ORF">GRS66_008317</name>
</gene>
<proteinExistence type="predicted"/>
<feature type="compositionally biased region" description="Basic residues" evidence="1">
    <location>
        <begin position="40"/>
        <end position="52"/>
    </location>
</feature>
<organism evidence="2 3">
    <name type="scientific">Saccharomyces pastorianus</name>
    <name type="common">Lager yeast</name>
    <name type="synonym">Saccharomyces cerevisiae x Saccharomyces eubayanus</name>
    <dbReference type="NCBI Taxonomy" id="27292"/>
    <lineage>
        <taxon>Eukaryota</taxon>
        <taxon>Fungi</taxon>
        <taxon>Dikarya</taxon>
        <taxon>Ascomycota</taxon>
        <taxon>Saccharomycotina</taxon>
        <taxon>Saccharomycetes</taxon>
        <taxon>Saccharomycetales</taxon>
        <taxon>Saccharomycetaceae</taxon>
        <taxon>Saccharomyces</taxon>
    </lineage>
</organism>
<feature type="compositionally biased region" description="Polar residues" evidence="1">
    <location>
        <begin position="64"/>
        <end position="76"/>
    </location>
</feature>
<protein>
    <submittedName>
        <fullName evidence="2">Uncharacterized protein</fullName>
    </submittedName>
</protein>
<feature type="compositionally biased region" description="Basic and acidic residues" evidence="1">
    <location>
        <begin position="53"/>
        <end position="63"/>
    </location>
</feature>
<evidence type="ECO:0000313" key="2">
    <source>
        <dbReference type="EMBL" id="QID85732.1"/>
    </source>
</evidence>
<keyword evidence="3" id="KW-1185">Reference proteome</keyword>
<feature type="compositionally biased region" description="Polar residues" evidence="1">
    <location>
        <begin position="7"/>
        <end position="35"/>
    </location>
</feature>
<evidence type="ECO:0000256" key="1">
    <source>
        <dbReference type="SAM" id="MobiDB-lite"/>
    </source>
</evidence>
<evidence type="ECO:0000313" key="3">
    <source>
        <dbReference type="Proteomes" id="UP000501346"/>
    </source>
</evidence>
<feature type="compositionally biased region" description="Basic and acidic residues" evidence="1">
    <location>
        <begin position="86"/>
        <end position="110"/>
    </location>
</feature>
<accession>A0A6C1E8Z1</accession>
<dbReference type="EMBL" id="CP049006">
    <property type="protein sequence ID" value="QID85732.1"/>
    <property type="molecule type" value="Genomic_DNA"/>
</dbReference>